<reference evidence="1 2" key="1">
    <citation type="journal article" date="2022" name="bioRxiv">
        <title>Genomics of Preaxostyla Flagellates Illuminates Evolutionary Transitions and the Path Towards Mitochondrial Loss.</title>
        <authorList>
            <person name="Novak L.V.F."/>
            <person name="Treitli S.C."/>
            <person name="Pyrih J."/>
            <person name="Halakuc P."/>
            <person name="Pipaliya S.V."/>
            <person name="Vacek V."/>
            <person name="Brzon O."/>
            <person name="Soukal P."/>
            <person name="Eme L."/>
            <person name="Dacks J.B."/>
            <person name="Karnkowska A."/>
            <person name="Elias M."/>
            <person name="Hampl V."/>
        </authorList>
    </citation>
    <scope>NUCLEOTIDE SEQUENCE [LARGE SCALE GENOMIC DNA]</scope>
    <source>
        <strain evidence="1">NAU3</strain>
        <tissue evidence="1">Gut</tissue>
    </source>
</reference>
<keyword evidence="2" id="KW-1185">Reference proteome</keyword>
<accession>A0ABQ9YCJ2</accession>
<proteinExistence type="predicted"/>
<sequence>MTDLSTNFFLCSHYRNNSIDFVDNMFIQTKNTIQTIGSDEHTLLQDNLQKQLENSLTQFSDYTYHIVSCPEFRTSVTPEIKTKVFSNLLFILRFVLKNGLLTEIQLSMPAPSLYSSILLLLARLLEHQPNSTFLYDYFDFATSLRSNHSSRFISIEYPNVFVSVSLNSDNQNFTMQLYSVFLRAFDDVEKQGRGASPFPSLSSSRLRLLREGCEESDIPEHLLGVIRNKHLDTPRKGRQLLNRHFACNISEWGH</sequence>
<comment type="caution">
    <text evidence="1">The sequence shown here is derived from an EMBL/GenBank/DDBJ whole genome shotgun (WGS) entry which is preliminary data.</text>
</comment>
<protein>
    <submittedName>
        <fullName evidence="1">Uncharacterized protein</fullName>
    </submittedName>
</protein>
<organism evidence="1 2">
    <name type="scientific">Blattamonas nauphoetae</name>
    <dbReference type="NCBI Taxonomy" id="2049346"/>
    <lineage>
        <taxon>Eukaryota</taxon>
        <taxon>Metamonada</taxon>
        <taxon>Preaxostyla</taxon>
        <taxon>Oxymonadida</taxon>
        <taxon>Blattamonas</taxon>
    </lineage>
</organism>
<dbReference type="EMBL" id="JARBJD010000017">
    <property type="protein sequence ID" value="KAK2961324.1"/>
    <property type="molecule type" value="Genomic_DNA"/>
</dbReference>
<evidence type="ECO:0000313" key="1">
    <source>
        <dbReference type="EMBL" id="KAK2961324.1"/>
    </source>
</evidence>
<name>A0ABQ9YCJ2_9EUKA</name>
<gene>
    <name evidence="1" type="ORF">BLNAU_3770</name>
</gene>
<dbReference type="Proteomes" id="UP001281761">
    <property type="component" value="Unassembled WGS sequence"/>
</dbReference>
<evidence type="ECO:0000313" key="2">
    <source>
        <dbReference type="Proteomes" id="UP001281761"/>
    </source>
</evidence>